<dbReference type="SUPFAM" id="SSF52058">
    <property type="entry name" value="L domain-like"/>
    <property type="match status" value="1"/>
</dbReference>
<dbReference type="InterPro" id="IPR032675">
    <property type="entry name" value="LRR_dom_sf"/>
</dbReference>
<dbReference type="InterPro" id="IPR044974">
    <property type="entry name" value="Disease_R_plants"/>
</dbReference>
<evidence type="ECO:0000259" key="7">
    <source>
        <dbReference type="Pfam" id="PF00931"/>
    </source>
</evidence>
<evidence type="ECO:0000259" key="10">
    <source>
        <dbReference type="Pfam" id="PF23598"/>
    </source>
</evidence>
<dbReference type="Gene3D" id="3.80.10.10">
    <property type="entry name" value="Ribonuclease Inhibitor"/>
    <property type="match status" value="1"/>
</dbReference>
<sequence length="1021" mass="116862">MGLVTGAMGSLLTKMVQLLKEEYNLQIGVRKKIESLLRELDSVYAVLRVVDEVPPEQLDVLVKLWARDLREVSYEMEDIVDIFLVHVESMEPAGPHMLRRLRKKIGKLFKKVKVRHKIAGAIQDIDKKLKEVAARRGRYTVDDIVVTKPEYQATIDPRLLNLFKKATELVGIDGPMDELIEMLALGDDIHPSMNKPKVISIFGFGGLGKTTLAKAVYDKFKPGFDSGAFVSIGQHPDMKKVLRDILIDLDKQRYMHSIMMLLDERQLMNELQEFIQKKRCFIIIDDIWDKKSWELIRCVLQNSNCGSRVVATTRIFEVVAYVSDVYKMKPLSHEDSKKLLYTKIVGGEDKCLDSDPSVDAWHGGNDDVDNTRKILSLSYYDLPLHLKPCLLYLSIFPEDYYIEKIMLIWKWITEGFIHEEKAAGIGLFELGEGYFNELINRSLILPAEAEDKGYIGGCHVHDMVLDLVRLLSAEENFVTVLDGSEELVLLSRNSRRLALQCKSSEPNVECPLLANKGVEQLRSFVVTECCDISMASTCSHVIHVLALQNCLILDHCSKHSLQHVWSLLHLRYLGLQYIDSIELLEDVGHLKFLQVLDLLGTQIKELPESMGLLTKLVCLRANRIYKVSAGLIGELTSFEEIWIEAENDDRIQFMKALGKLSKLRVLRIRLSTYEPDERPNRDLLDCLHNLHSIQTVDIYASSGKKSVMWEEGHASPQCLRHLCLQTLKFCRFPMWLNSSFLPNLCYLELQKLRIFKAPRSLVWFDLHNIICNEKAIMPSLESLKFTIHVRFLKDANLLCFDKQLGFGNLGRTSLQRVEADIYCAGAHTKEVEEAEAALAQATAVHPNHPTLKIVRIFEDRLLSPYKEPDRNITYKTAFKNVKARVVKDDVGYFDFHWLLHNPNIGKFEVYIDCEDATLEEVEEAEAAAWCAANDHPNRPALEIMRRDEDKMMLFDIHQEKFSVSINYENASLEEVEEAEAAARYAVDVHLNHPTIELKRYGKEKMALSDQNQTEQKPCTTL</sequence>
<evidence type="ECO:0008006" key="13">
    <source>
        <dbReference type="Google" id="ProtNLM"/>
    </source>
</evidence>
<dbReference type="InterPro" id="IPR027417">
    <property type="entry name" value="P-loop_NTPase"/>
</dbReference>
<dbReference type="InterPro" id="IPR036388">
    <property type="entry name" value="WH-like_DNA-bd_sf"/>
</dbReference>
<dbReference type="GO" id="GO:0043531">
    <property type="term" value="F:ADP binding"/>
    <property type="evidence" value="ECO:0007669"/>
    <property type="project" value="InterPro"/>
</dbReference>
<comment type="similarity">
    <text evidence="1">Belongs to the disease resistance NB-LRR family.</text>
</comment>
<dbReference type="InterPro" id="IPR002182">
    <property type="entry name" value="NB-ARC"/>
</dbReference>
<dbReference type="Pfam" id="PF18052">
    <property type="entry name" value="Rx_N"/>
    <property type="match status" value="1"/>
</dbReference>
<dbReference type="HOGENOM" id="CLU_000837_25_0_1"/>
<accession>A0A0E0B037</accession>
<dbReference type="Pfam" id="PF23598">
    <property type="entry name" value="LRR_14"/>
    <property type="match status" value="2"/>
</dbReference>
<dbReference type="STRING" id="40148.A0A0E0B037"/>
<evidence type="ECO:0000259" key="9">
    <source>
        <dbReference type="Pfam" id="PF23559"/>
    </source>
</evidence>
<dbReference type="GO" id="GO:0009626">
    <property type="term" value="P:plant-type hypersensitive response"/>
    <property type="evidence" value="ECO:0007669"/>
    <property type="project" value="UniProtKB-ARBA"/>
</dbReference>
<dbReference type="FunFam" id="1.10.10.10:FF:000322">
    <property type="entry name" value="Probable disease resistance protein At1g63360"/>
    <property type="match status" value="1"/>
</dbReference>
<dbReference type="CDD" id="cd14798">
    <property type="entry name" value="RX-CC_like"/>
    <property type="match status" value="1"/>
</dbReference>
<feature type="domain" description="NB-ARC" evidence="7">
    <location>
        <begin position="193"/>
        <end position="345"/>
    </location>
</feature>
<evidence type="ECO:0000256" key="4">
    <source>
        <dbReference type="ARBA" id="ARBA00022741"/>
    </source>
</evidence>
<feature type="domain" description="Disease resistance protein winged helix" evidence="9">
    <location>
        <begin position="395"/>
        <end position="468"/>
    </location>
</feature>
<dbReference type="Gene3D" id="1.20.5.4130">
    <property type="match status" value="1"/>
</dbReference>
<feature type="domain" description="Disease resistance N-terminal" evidence="8">
    <location>
        <begin position="7"/>
        <end position="96"/>
    </location>
</feature>
<dbReference type="Pfam" id="PF23559">
    <property type="entry name" value="WHD_DRP"/>
    <property type="match status" value="1"/>
</dbReference>
<dbReference type="Gramene" id="OGLUM09G02610.1">
    <property type="protein sequence ID" value="OGLUM09G02610.1"/>
    <property type="gene ID" value="OGLUM09G02610"/>
</dbReference>
<evidence type="ECO:0000313" key="11">
    <source>
        <dbReference type="EnsemblPlants" id="OGLUM09G02610.1"/>
    </source>
</evidence>
<evidence type="ECO:0000256" key="3">
    <source>
        <dbReference type="ARBA" id="ARBA00022737"/>
    </source>
</evidence>
<dbReference type="eggNOG" id="KOG4658">
    <property type="taxonomic scope" value="Eukaryota"/>
</dbReference>
<keyword evidence="3" id="KW-0677">Repeat</keyword>
<dbReference type="GO" id="GO:0002758">
    <property type="term" value="P:innate immune response-activating signaling pathway"/>
    <property type="evidence" value="ECO:0007669"/>
    <property type="project" value="UniProtKB-ARBA"/>
</dbReference>
<dbReference type="PRINTS" id="PR00364">
    <property type="entry name" value="DISEASERSIST"/>
</dbReference>
<feature type="domain" description="Disease resistance R13L4/SHOC-2-like LRR" evidence="10">
    <location>
        <begin position="764"/>
        <end position="851"/>
    </location>
</feature>
<evidence type="ECO:0000256" key="1">
    <source>
        <dbReference type="ARBA" id="ARBA00008894"/>
    </source>
</evidence>
<dbReference type="InterPro" id="IPR058922">
    <property type="entry name" value="WHD_DRP"/>
</dbReference>
<dbReference type="Pfam" id="PF00931">
    <property type="entry name" value="NB-ARC"/>
    <property type="match status" value="1"/>
</dbReference>
<dbReference type="EnsemblPlants" id="OGLUM09G02610.1">
    <property type="protein sequence ID" value="OGLUM09G02610.1"/>
    <property type="gene ID" value="OGLUM09G02610"/>
</dbReference>
<keyword evidence="12" id="KW-1185">Reference proteome</keyword>
<organism evidence="11">
    <name type="scientific">Oryza glumipatula</name>
    <dbReference type="NCBI Taxonomy" id="40148"/>
    <lineage>
        <taxon>Eukaryota</taxon>
        <taxon>Viridiplantae</taxon>
        <taxon>Streptophyta</taxon>
        <taxon>Embryophyta</taxon>
        <taxon>Tracheophyta</taxon>
        <taxon>Spermatophyta</taxon>
        <taxon>Magnoliopsida</taxon>
        <taxon>Liliopsida</taxon>
        <taxon>Poales</taxon>
        <taxon>Poaceae</taxon>
        <taxon>BOP clade</taxon>
        <taxon>Oryzoideae</taxon>
        <taxon>Oryzeae</taxon>
        <taxon>Oryzinae</taxon>
        <taxon>Oryza</taxon>
    </lineage>
</organism>
<name>A0A0E0B037_9ORYZ</name>
<keyword evidence="2" id="KW-0433">Leucine-rich repeat</keyword>
<evidence type="ECO:0000256" key="2">
    <source>
        <dbReference type="ARBA" id="ARBA00022614"/>
    </source>
</evidence>
<evidence type="ECO:0000256" key="5">
    <source>
        <dbReference type="ARBA" id="ARBA00022821"/>
    </source>
</evidence>
<dbReference type="Gene3D" id="3.40.50.300">
    <property type="entry name" value="P-loop containing nucleotide triphosphate hydrolases"/>
    <property type="match status" value="1"/>
</dbReference>
<keyword evidence="4" id="KW-0547">Nucleotide-binding</keyword>
<dbReference type="SUPFAM" id="SSF52540">
    <property type="entry name" value="P-loop containing nucleoside triphosphate hydrolases"/>
    <property type="match status" value="1"/>
</dbReference>
<dbReference type="Gene3D" id="1.10.10.10">
    <property type="entry name" value="Winged helix-like DNA-binding domain superfamily/Winged helix DNA-binding domain"/>
    <property type="match status" value="1"/>
</dbReference>
<reference evidence="11" key="1">
    <citation type="submission" date="2015-04" db="UniProtKB">
        <authorList>
            <consortium name="EnsemblPlants"/>
        </authorList>
    </citation>
    <scope>IDENTIFICATION</scope>
</reference>
<evidence type="ECO:0000256" key="6">
    <source>
        <dbReference type="ARBA" id="ARBA00023054"/>
    </source>
</evidence>
<protein>
    <recommendedName>
        <fullName evidence="13">Rx N-terminal domain-containing protein</fullName>
    </recommendedName>
</protein>
<feature type="domain" description="Disease resistance R13L4/SHOC-2-like LRR" evidence="10">
    <location>
        <begin position="520"/>
        <end position="750"/>
    </location>
</feature>
<evidence type="ECO:0000313" key="12">
    <source>
        <dbReference type="Proteomes" id="UP000026961"/>
    </source>
</evidence>
<dbReference type="PANTHER" id="PTHR23155">
    <property type="entry name" value="DISEASE RESISTANCE PROTEIN RP"/>
    <property type="match status" value="1"/>
</dbReference>
<reference evidence="11" key="2">
    <citation type="submission" date="2018-05" db="EMBL/GenBank/DDBJ databases">
        <title>OgluRS3 (Oryza glumaepatula Reference Sequence Version 3).</title>
        <authorList>
            <person name="Zhang J."/>
            <person name="Kudrna D."/>
            <person name="Lee S."/>
            <person name="Talag J."/>
            <person name="Welchert J."/>
            <person name="Wing R.A."/>
        </authorList>
    </citation>
    <scope>NUCLEOTIDE SEQUENCE [LARGE SCALE GENOMIC DNA]</scope>
</reference>
<dbReference type="PANTHER" id="PTHR23155:SF1181">
    <property type="entry name" value="OS08G0170200 PROTEIN"/>
    <property type="match status" value="1"/>
</dbReference>
<dbReference type="AlphaFoldDB" id="A0A0E0B037"/>
<proteinExistence type="inferred from homology"/>
<dbReference type="InterPro" id="IPR041118">
    <property type="entry name" value="Rx_N"/>
</dbReference>
<dbReference type="GO" id="GO:0042742">
    <property type="term" value="P:defense response to bacterium"/>
    <property type="evidence" value="ECO:0007669"/>
    <property type="project" value="UniProtKB-ARBA"/>
</dbReference>
<keyword evidence="5" id="KW-0611">Plant defense</keyword>
<keyword evidence="6" id="KW-0175">Coiled coil</keyword>
<dbReference type="InterPro" id="IPR055414">
    <property type="entry name" value="LRR_R13L4/SHOC2-like"/>
</dbReference>
<dbReference type="InterPro" id="IPR038005">
    <property type="entry name" value="RX-like_CC"/>
</dbReference>
<dbReference type="Proteomes" id="UP000026961">
    <property type="component" value="Chromosome 9"/>
</dbReference>
<evidence type="ECO:0000259" key="8">
    <source>
        <dbReference type="Pfam" id="PF18052"/>
    </source>
</evidence>